<dbReference type="Proteomes" id="UP000655366">
    <property type="component" value="Unassembled WGS sequence"/>
</dbReference>
<dbReference type="AlphaFoldDB" id="A0A931CNY6"/>
<dbReference type="EMBL" id="JADNYM010000011">
    <property type="protein sequence ID" value="MBG0739685.1"/>
    <property type="molecule type" value="Genomic_DNA"/>
</dbReference>
<evidence type="ECO:0000313" key="3">
    <source>
        <dbReference type="Proteomes" id="UP000655366"/>
    </source>
</evidence>
<evidence type="ECO:0000313" key="2">
    <source>
        <dbReference type="EMBL" id="MBG0739685.1"/>
    </source>
</evidence>
<organism evidence="2 3">
    <name type="scientific">Arthrobacter terrae</name>
    <dbReference type="NCBI Taxonomy" id="2935737"/>
    <lineage>
        <taxon>Bacteria</taxon>
        <taxon>Bacillati</taxon>
        <taxon>Actinomycetota</taxon>
        <taxon>Actinomycetes</taxon>
        <taxon>Micrococcales</taxon>
        <taxon>Micrococcaceae</taxon>
        <taxon>Arthrobacter</taxon>
    </lineage>
</organism>
<dbReference type="Pfam" id="PF20058">
    <property type="entry name" value="DUF6457"/>
    <property type="match status" value="1"/>
</dbReference>
<sequence>MKSQEELLEDWVHTLLQGFEITELSIDTNAILKVAGEAAHAVVRPAAPLTTFIAGLAAGLAAGSGQAPEAAAMRAALELAGKMAAAEADGTI</sequence>
<accession>A0A931CNY6</accession>
<name>A0A931CNY6_9MICC</name>
<evidence type="ECO:0000259" key="1">
    <source>
        <dbReference type="Pfam" id="PF20058"/>
    </source>
</evidence>
<feature type="domain" description="DUF6457" evidence="1">
    <location>
        <begin position="4"/>
        <end position="88"/>
    </location>
</feature>
<dbReference type="RefSeq" id="WP_196396636.1">
    <property type="nucleotide sequence ID" value="NZ_JADNYM010000011.1"/>
</dbReference>
<keyword evidence="3" id="KW-1185">Reference proteome</keyword>
<comment type="caution">
    <text evidence="2">The sequence shown here is derived from an EMBL/GenBank/DDBJ whole genome shotgun (WGS) entry which is preliminary data.</text>
</comment>
<dbReference type="InterPro" id="IPR045598">
    <property type="entry name" value="DUF6457"/>
</dbReference>
<reference evidence="2 3" key="1">
    <citation type="submission" date="2020-11" db="EMBL/GenBank/DDBJ databases">
        <title>Arthrobacter antarcticus sp. nov., isolated from Antarctic Soil.</title>
        <authorList>
            <person name="Li J."/>
        </authorList>
    </citation>
    <scope>NUCLEOTIDE SEQUENCE [LARGE SCALE GENOMIC DNA]</scope>
    <source>
        <strain evidence="2 3">Z1-20</strain>
    </source>
</reference>
<gene>
    <name evidence="2" type="ORF">IV500_09830</name>
</gene>
<protein>
    <submittedName>
        <fullName evidence="2">Molybdopterin-guanine dinucleotide biosynthesis protein</fullName>
    </submittedName>
</protein>
<proteinExistence type="predicted"/>